<name>A0AAV3UKU2_9EURY</name>
<dbReference type="GO" id="GO:0032259">
    <property type="term" value="P:methylation"/>
    <property type="evidence" value="ECO:0007669"/>
    <property type="project" value="UniProtKB-KW"/>
</dbReference>
<comment type="caution">
    <text evidence="1">The sequence shown here is derived from an EMBL/GenBank/DDBJ whole genome shotgun (WGS) entry which is preliminary data.</text>
</comment>
<reference evidence="1 2" key="1">
    <citation type="journal article" date="2019" name="Int. J. Syst. Evol. Microbiol.">
        <title>The Global Catalogue of Microorganisms (GCM) 10K type strain sequencing project: providing services to taxonomists for standard genome sequencing and annotation.</title>
        <authorList>
            <consortium name="The Broad Institute Genomics Platform"/>
            <consortium name="The Broad Institute Genome Sequencing Center for Infectious Disease"/>
            <person name="Wu L."/>
            <person name="Ma J."/>
        </authorList>
    </citation>
    <scope>NUCLEOTIDE SEQUENCE [LARGE SCALE GENOMIC DNA]</scope>
    <source>
        <strain evidence="1 2">JCM 17504</strain>
    </source>
</reference>
<keyword evidence="1" id="KW-0808">Transferase</keyword>
<dbReference type="EMBL" id="BAABKX010000014">
    <property type="protein sequence ID" value="GAA5054869.1"/>
    <property type="molecule type" value="Genomic_DNA"/>
</dbReference>
<keyword evidence="2" id="KW-1185">Reference proteome</keyword>
<organism evidence="1 2">
    <name type="scientific">Haladaptatus pallidirubidus</name>
    <dbReference type="NCBI Taxonomy" id="1008152"/>
    <lineage>
        <taxon>Archaea</taxon>
        <taxon>Methanobacteriati</taxon>
        <taxon>Methanobacteriota</taxon>
        <taxon>Stenosarchaea group</taxon>
        <taxon>Halobacteria</taxon>
        <taxon>Halobacteriales</taxon>
        <taxon>Haladaptataceae</taxon>
        <taxon>Haladaptatus</taxon>
    </lineage>
</organism>
<proteinExistence type="predicted"/>
<dbReference type="Gene3D" id="3.40.50.150">
    <property type="entry name" value="Vaccinia Virus protein VP39"/>
    <property type="match status" value="1"/>
</dbReference>
<dbReference type="RefSeq" id="WP_227773209.1">
    <property type="nucleotide sequence ID" value="NZ_BAABKX010000014.1"/>
</dbReference>
<sequence>MTFQQYLDTKRTVDDRALNRRVLRRFERELSALIDSTEPVRLLEIGAGIGTMVERLRSWDCLPNRVQYTVLDISSKNIRTARSQLLASGFERNGDNLQCKQNGRSMTIRFEVADAVEFAWKTDRRWDALVGHAVADLFDLESALPAFCSVLDSGGLCYFPITFDGGTMFDPAHELDERVAELYHRHIDDGEGTSRAGRKLLAEFRRREAELLAVGSSDWVVYPENGSYPADEGIFLQHILGMIGSSLDGHSEIDADAFSDWLGTRHRQVGGGELTYIAHQFDVLARVV</sequence>
<dbReference type="SUPFAM" id="SSF53335">
    <property type="entry name" value="S-adenosyl-L-methionine-dependent methyltransferases"/>
    <property type="match status" value="1"/>
</dbReference>
<gene>
    <name evidence="1" type="ORF">GCM10025751_33920</name>
</gene>
<keyword evidence="1" id="KW-0489">Methyltransferase</keyword>
<evidence type="ECO:0000313" key="2">
    <source>
        <dbReference type="Proteomes" id="UP001501729"/>
    </source>
</evidence>
<dbReference type="GO" id="GO:0008168">
    <property type="term" value="F:methyltransferase activity"/>
    <property type="evidence" value="ECO:0007669"/>
    <property type="project" value="UniProtKB-KW"/>
</dbReference>
<dbReference type="GeneID" id="68613394"/>
<protein>
    <submittedName>
        <fullName evidence="1">Class I SAM-dependent methyltransferase</fullName>
    </submittedName>
</protein>
<evidence type="ECO:0000313" key="1">
    <source>
        <dbReference type="EMBL" id="GAA5054869.1"/>
    </source>
</evidence>
<dbReference type="Proteomes" id="UP001501729">
    <property type="component" value="Unassembled WGS sequence"/>
</dbReference>
<accession>A0AAV3UKU2</accession>
<dbReference type="AlphaFoldDB" id="A0AAV3UKU2"/>
<dbReference type="CDD" id="cd02440">
    <property type="entry name" value="AdoMet_MTases"/>
    <property type="match status" value="1"/>
</dbReference>
<dbReference type="InterPro" id="IPR029063">
    <property type="entry name" value="SAM-dependent_MTases_sf"/>
</dbReference>